<comment type="caution">
    <text evidence="1">The sequence shown here is derived from an EMBL/GenBank/DDBJ whole genome shotgun (WGS) entry which is preliminary data.</text>
</comment>
<evidence type="ECO:0000313" key="2">
    <source>
        <dbReference type="Proteomes" id="UP001605036"/>
    </source>
</evidence>
<dbReference type="Proteomes" id="UP001605036">
    <property type="component" value="Unassembled WGS sequence"/>
</dbReference>
<evidence type="ECO:0000313" key="1">
    <source>
        <dbReference type="EMBL" id="KAL2610794.1"/>
    </source>
</evidence>
<accession>A0ABD1XPB8</accession>
<name>A0ABD1XPB8_9MARC</name>
<organism evidence="1 2">
    <name type="scientific">Riccia fluitans</name>
    <dbReference type="NCBI Taxonomy" id="41844"/>
    <lineage>
        <taxon>Eukaryota</taxon>
        <taxon>Viridiplantae</taxon>
        <taxon>Streptophyta</taxon>
        <taxon>Embryophyta</taxon>
        <taxon>Marchantiophyta</taxon>
        <taxon>Marchantiopsida</taxon>
        <taxon>Marchantiidae</taxon>
        <taxon>Marchantiales</taxon>
        <taxon>Ricciaceae</taxon>
        <taxon>Riccia</taxon>
    </lineage>
</organism>
<gene>
    <name evidence="1" type="ORF">R1flu_022486</name>
</gene>
<sequence>MVVKDSDAPFDLKLVALFLPVIRRGRKAQRTCSADFKTALLITYDTEFCSQPKLGVLLVKTRGCDNSKNSWV</sequence>
<dbReference type="EMBL" id="JBHFFA010000007">
    <property type="protein sequence ID" value="KAL2610794.1"/>
    <property type="molecule type" value="Genomic_DNA"/>
</dbReference>
<protein>
    <submittedName>
        <fullName evidence="1">Uncharacterized protein</fullName>
    </submittedName>
</protein>
<keyword evidence="2" id="KW-1185">Reference proteome</keyword>
<dbReference type="AlphaFoldDB" id="A0ABD1XPB8"/>
<reference evidence="1 2" key="1">
    <citation type="submission" date="2024-09" db="EMBL/GenBank/DDBJ databases">
        <title>Chromosome-scale assembly of Riccia fluitans.</title>
        <authorList>
            <person name="Paukszto L."/>
            <person name="Sawicki J."/>
            <person name="Karawczyk K."/>
            <person name="Piernik-Szablinska J."/>
            <person name="Szczecinska M."/>
            <person name="Mazdziarz M."/>
        </authorList>
    </citation>
    <scope>NUCLEOTIDE SEQUENCE [LARGE SCALE GENOMIC DNA]</scope>
    <source>
        <strain evidence="1">Rf_01</strain>
        <tissue evidence="1">Aerial parts of the thallus</tissue>
    </source>
</reference>
<proteinExistence type="predicted"/>